<keyword evidence="3 4" id="KW-0786">Thiamine pyrophosphate</keyword>
<proteinExistence type="inferred from homology"/>
<dbReference type="GO" id="GO:0030976">
    <property type="term" value="F:thiamine pyrophosphate binding"/>
    <property type="evidence" value="ECO:0007669"/>
    <property type="project" value="InterPro"/>
</dbReference>
<dbReference type="Pfam" id="PF02776">
    <property type="entry name" value="TPP_enzyme_N"/>
    <property type="match status" value="1"/>
</dbReference>
<dbReference type="InterPro" id="IPR029035">
    <property type="entry name" value="DHS-like_NAD/FAD-binding_dom"/>
</dbReference>
<evidence type="ECO:0000256" key="1">
    <source>
        <dbReference type="ARBA" id="ARBA00001964"/>
    </source>
</evidence>
<dbReference type="InterPro" id="IPR012001">
    <property type="entry name" value="Thiamin_PyroP_enz_TPP-bd_dom"/>
</dbReference>
<evidence type="ECO:0000313" key="8">
    <source>
        <dbReference type="EMBL" id="REC95293.1"/>
    </source>
</evidence>
<dbReference type="InterPro" id="IPR029061">
    <property type="entry name" value="THDP-binding"/>
</dbReference>
<sequence length="532" mass="56295">MSHTLAHWLVRALAAHGIDTVFGIPGVHTIELYRGLAGGALRHVTPRHEQGAGFMADGYARASGRPAACFIITGPGMTNIATAMGQALADSVPMLVISSVNRRAELGMGEGRLHEMPSQHDTLAGLSVFSHTLLDPANLPRVLDRALAVFDTARPGPVHISIPRDLFNVTLESPLPATAHLYAPAPDPEAIAQATQWLNEAQRPLLLLGGGCVRNPEAARALAERLDAPVLTTINARGVLGRNHPLDLSANATWPEVREFAAQADVILAIGTELGETDYDVTFDGGFRLTGRLIRIDIDPGQLNANHPPALGLVADASAAMTNLLARLTPVERNGAAIVSALHRRLALHERPDMAPFVPLFEILTRVLPEAIIVGDSTAPVYAANHLLARGAPRRFFNASTGYGTLGYGLPAALGAALARPDLPVVALVGDGGVMFTLAELGVALEEQLPIIIVVWHNAGFEEIRRAMDSAGVTRLGVDPVAPDFQQLAAGFGIAALRVTTPQALEEALNNRALDAPCLIEIDAGQWQAGRV</sequence>
<dbReference type="Proteomes" id="UP000256334">
    <property type="component" value="Unassembled WGS sequence"/>
</dbReference>
<evidence type="ECO:0000256" key="3">
    <source>
        <dbReference type="ARBA" id="ARBA00023052"/>
    </source>
</evidence>
<dbReference type="InterPro" id="IPR045229">
    <property type="entry name" value="TPP_enz"/>
</dbReference>
<feature type="domain" description="Thiamine pyrophosphate enzyme N-terminal TPP-binding" evidence="7">
    <location>
        <begin position="4"/>
        <end position="114"/>
    </location>
</feature>
<dbReference type="AlphaFoldDB" id="A0A3D9DWZ0"/>
<dbReference type="InterPro" id="IPR000399">
    <property type="entry name" value="TPP-bd_CS"/>
</dbReference>
<dbReference type="FunFam" id="3.40.50.970:FF:000007">
    <property type="entry name" value="Acetolactate synthase"/>
    <property type="match status" value="1"/>
</dbReference>
<comment type="caution">
    <text evidence="8">The sequence shown here is derived from an EMBL/GenBank/DDBJ whole genome shotgun (WGS) entry which is preliminary data.</text>
</comment>
<dbReference type="GO" id="GO:0000287">
    <property type="term" value="F:magnesium ion binding"/>
    <property type="evidence" value="ECO:0007669"/>
    <property type="project" value="InterPro"/>
</dbReference>
<dbReference type="CDD" id="cd00568">
    <property type="entry name" value="TPP_enzymes"/>
    <property type="match status" value="1"/>
</dbReference>
<dbReference type="GO" id="GO:0005948">
    <property type="term" value="C:acetolactate synthase complex"/>
    <property type="evidence" value="ECO:0007669"/>
    <property type="project" value="TreeGrafter"/>
</dbReference>
<dbReference type="Gene3D" id="3.40.50.970">
    <property type="match status" value="2"/>
</dbReference>
<dbReference type="GO" id="GO:0003984">
    <property type="term" value="F:acetolactate synthase activity"/>
    <property type="evidence" value="ECO:0007669"/>
    <property type="project" value="TreeGrafter"/>
</dbReference>
<dbReference type="Pfam" id="PF02775">
    <property type="entry name" value="TPP_enzyme_C"/>
    <property type="match status" value="1"/>
</dbReference>
<comment type="similarity">
    <text evidence="2 4">Belongs to the TPP enzyme family.</text>
</comment>
<name>A0A3D9DWZ0_9GAMM</name>
<reference evidence="8 9" key="1">
    <citation type="submission" date="2018-07" db="EMBL/GenBank/DDBJ databases">
        <title>Genomic Encyclopedia of Type Strains, Phase IV (KMG-IV): sequencing the most valuable type-strain genomes for metagenomic binning, comparative biology and taxonomic classification.</title>
        <authorList>
            <person name="Goeker M."/>
        </authorList>
    </citation>
    <scope>NUCLEOTIDE SEQUENCE [LARGE SCALE GENOMIC DNA]</scope>
    <source>
        <strain evidence="8 9">DSM 14324</strain>
    </source>
</reference>
<feature type="domain" description="Thiamine pyrophosphate enzyme TPP-binding" evidence="6">
    <location>
        <begin position="381"/>
        <end position="522"/>
    </location>
</feature>
<evidence type="ECO:0000256" key="2">
    <source>
        <dbReference type="ARBA" id="ARBA00007812"/>
    </source>
</evidence>
<feature type="domain" description="Thiamine pyrophosphate enzyme central" evidence="5">
    <location>
        <begin position="191"/>
        <end position="324"/>
    </location>
</feature>
<dbReference type="InterPro" id="IPR011766">
    <property type="entry name" value="TPP_enzyme_TPP-bd"/>
</dbReference>
<comment type="cofactor">
    <cofactor evidence="1">
        <name>thiamine diphosphate</name>
        <dbReference type="ChEBI" id="CHEBI:58937"/>
    </cofactor>
</comment>
<dbReference type="Pfam" id="PF00205">
    <property type="entry name" value="TPP_enzyme_M"/>
    <property type="match status" value="1"/>
</dbReference>
<dbReference type="GO" id="GO:0050660">
    <property type="term" value="F:flavin adenine dinucleotide binding"/>
    <property type="evidence" value="ECO:0007669"/>
    <property type="project" value="TreeGrafter"/>
</dbReference>
<dbReference type="RefSeq" id="WP_115854353.1">
    <property type="nucleotide sequence ID" value="NZ_QRDJ01000007.1"/>
</dbReference>
<dbReference type="PROSITE" id="PS00187">
    <property type="entry name" value="TPP_ENZYMES"/>
    <property type="match status" value="1"/>
</dbReference>
<dbReference type="PANTHER" id="PTHR18968:SF13">
    <property type="entry name" value="ACETOLACTATE SYNTHASE CATALYTIC SUBUNIT, MITOCHONDRIAL"/>
    <property type="match status" value="1"/>
</dbReference>
<dbReference type="SUPFAM" id="SSF52518">
    <property type="entry name" value="Thiamin diphosphate-binding fold (THDP-binding)"/>
    <property type="match status" value="2"/>
</dbReference>
<dbReference type="Gene3D" id="3.40.50.1220">
    <property type="entry name" value="TPP-binding domain"/>
    <property type="match status" value="1"/>
</dbReference>
<protein>
    <submittedName>
        <fullName evidence="8">Acetolactate synthase-1/2/3 large subunit</fullName>
    </submittedName>
</protein>
<evidence type="ECO:0000259" key="5">
    <source>
        <dbReference type="Pfam" id="PF00205"/>
    </source>
</evidence>
<dbReference type="PANTHER" id="PTHR18968">
    <property type="entry name" value="THIAMINE PYROPHOSPHATE ENZYMES"/>
    <property type="match status" value="1"/>
</dbReference>
<gene>
    <name evidence="8" type="ORF">C8D72_2129</name>
</gene>
<dbReference type="CDD" id="cd07035">
    <property type="entry name" value="TPP_PYR_POX_like"/>
    <property type="match status" value="1"/>
</dbReference>
<keyword evidence="9" id="KW-1185">Reference proteome</keyword>
<dbReference type="SUPFAM" id="SSF52467">
    <property type="entry name" value="DHS-like NAD/FAD-binding domain"/>
    <property type="match status" value="1"/>
</dbReference>
<dbReference type="GO" id="GO:0009099">
    <property type="term" value="P:L-valine biosynthetic process"/>
    <property type="evidence" value="ECO:0007669"/>
    <property type="project" value="TreeGrafter"/>
</dbReference>
<dbReference type="EMBL" id="QRDJ01000007">
    <property type="protein sequence ID" value="REC95293.1"/>
    <property type="molecule type" value="Genomic_DNA"/>
</dbReference>
<evidence type="ECO:0000256" key="4">
    <source>
        <dbReference type="RuleBase" id="RU362132"/>
    </source>
</evidence>
<dbReference type="OrthoDB" id="9785953at2"/>
<accession>A0A3D9DWZ0</accession>
<dbReference type="InterPro" id="IPR012000">
    <property type="entry name" value="Thiamin_PyroP_enz_cen_dom"/>
</dbReference>
<evidence type="ECO:0000259" key="6">
    <source>
        <dbReference type="Pfam" id="PF02775"/>
    </source>
</evidence>
<evidence type="ECO:0000259" key="7">
    <source>
        <dbReference type="Pfam" id="PF02776"/>
    </source>
</evidence>
<dbReference type="NCBIfam" id="NF005712">
    <property type="entry name" value="PRK07524.1"/>
    <property type="match status" value="1"/>
</dbReference>
<evidence type="ECO:0000313" key="9">
    <source>
        <dbReference type="Proteomes" id="UP000256334"/>
    </source>
</evidence>
<organism evidence="8 9">
    <name type="scientific">Kushneria indalinina DSM 14324</name>
    <dbReference type="NCBI Taxonomy" id="1122140"/>
    <lineage>
        <taxon>Bacteria</taxon>
        <taxon>Pseudomonadati</taxon>
        <taxon>Pseudomonadota</taxon>
        <taxon>Gammaproteobacteria</taxon>
        <taxon>Oceanospirillales</taxon>
        <taxon>Halomonadaceae</taxon>
        <taxon>Kushneria</taxon>
    </lineage>
</organism>
<dbReference type="GO" id="GO:0009097">
    <property type="term" value="P:isoleucine biosynthetic process"/>
    <property type="evidence" value="ECO:0007669"/>
    <property type="project" value="TreeGrafter"/>
</dbReference>